<organism evidence="5 6">
    <name type="scientific">Cyclobacterium qasimii</name>
    <dbReference type="NCBI Taxonomy" id="1350429"/>
    <lineage>
        <taxon>Bacteria</taxon>
        <taxon>Pseudomonadati</taxon>
        <taxon>Bacteroidota</taxon>
        <taxon>Cytophagia</taxon>
        <taxon>Cytophagales</taxon>
        <taxon>Cyclobacteriaceae</taxon>
        <taxon>Cyclobacterium</taxon>
    </lineage>
</organism>
<dbReference type="Pfam" id="PF13181">
    <property type="entry name" value="TPR_8"/>
    <property type="match status" value="1"/>
</dbReference>
<dbReference type="InterPro" id="IPR019734">
    <property type="entry name" value="TPR_rpt"/>
</dbReference>
<keyword evidence="3" id="KW-0472">Membrane</keyword>
<dbReference type="Gene3D" id="1.25.40.10">
    <property type="entry name" value="Tetratricopeptide repeat domain"/>
    <property type="match status" value="1"/>
</dbReference>
<sequence>MMATQKTKKGSPTPDTSNELLENPEAIADRLGRGETFLKENTKLVGGIIGFGILLIVGIVGFQIHKANQNKTAQGEMFQAVYYFEQDSVDFALNGDGVEPGFLEIIDEYGGTDAANLSNFYAGSIYLSKGEFQSAVDHLKEFSSSDFLVQAHAYALTGDAYLELGQLDDAISYYKDAAGYKSNEFFTPKYLTKLAIAYEEAGELKQAIATYEEIENKYSDAYEFSEARKQKARLEGLASSN</sequence>
<reference evidence="5 6" key="1">
    <citation type="submission" date="2019-07" db="EMBL/GenBank/DDBJ databases">
        <title>Whole genome shotgun sequence of Cyclobacterium qasimii NBRC 106168.</title>
        <authorList>
            <person name="Hosoyama A."/>
            <person name="Uohara A."/>
            <person name="Ohji S."/>
            <person name="Ichikawa N."/>
        </authorList>
    </citation>
    <scope>NUCLEOTIDE SEQUENCE [LARGE SCALE GENOMIC DNA]</scope>
    <source>
        <strain evidence="5 6">NBRC 106168</strain>
    </source>
</reference>
<dbReference type="Pfam" id="PF13174">
    <property type="entry name" value="TPR_6"/>
    <property type="match status" value="1"/>
</dbReference>
<evidence type="ECO:0000256" key="1">
    <source>
        <dbReference type="PROSITE-ProRule" id="PRU00339"/>
    </source>
</evidence>
<dbReference type="InterPro" id="IPR018704">
    <property type="entry name" value="SecYEG/CpoB_TPR"/>
</dbReference>
<name>A0A512CB09_9BACT</name>
<feature type="domain" description="Ancillary SecYEG translocon subunit/Cell division coordinator CpoB TPR" evidence="4">
    <location>
        <begin position="36"/>
        <end position="143"/>
    </location>
</feature>
<dbReference type="InterPro" id="IPR011990">
    <property type="entry name" value="TPR-like_helical_dom_sf"/>
</dbReference>
<dbReference type="SUPFAM" id="SSF48452">
    <property type="entry name" value="TPR-like"/>
    <property type="match status" value="1"/>
</dbReference>
<dbReference type="PROSITE" id="PS50005">
    <property type="entry name" value="TPR"/>
    <property type="match status" value="1"/>
</dbReference>
<dbReference type="EMBL" id="BJYV01000007">
    <property type="protein sequence ID" value="GEO21350.1"/>
    <property type="molecule type" value="Genomic_DNA"/>
</dbReference>
<keyword evidence="3" id="KW-1133">Transmembrane helix</keyword>
<keyword evidence="1" id="KW-0802">TPR repeat</keyword>
<comment type="caution">
    <text evidence="5">The sequence shown here is derived from an EMBL/GenBank/DDBJ whole genome shotgun (WGS) entry which is preliminary data.</text>
</comment>
<feature type="region of interest" description="Disordered" evidence="2">
    <location>
        <begin position="1"/>
        <end position="22"/>
    </location>
</feature>
<keyword evidence="3" id="KW-0812">Transmembrane</keyword>
<protein>
    <recommendedName>
        <fullName evidence="4">Ancillary SecYEG translocon subunit/Cell division coordinator CpoB TPR domain-containing protein</fullName>
    </recommendedName>
</protein>
<proteinExistence type="predicted"/>
<dbReference type="SMART" id="SM00028">
    <property type="entry name" value="TPR"/>
    <property type="match status" value="2"/>
</dbReference>
<gene>
    <name evidence="5" type="ORF">CQA01_18840</name>
</gene>
<dbReference type="Pfam" id="PF09976">
    <property type="entry name" value="TPR_21"/>
    <property type="match status" value="1"/>
</dbReference>
<keyword evidence="6" id="KW-1185">Reference proteome</keyword>
<accession>A0A512CB09</accession>
<evidence type="ECO:0000313" key="5">
    <source>
        <dbReference type="EMBL" id="GEO21350.1"/>
    </source>
</evidence>
<dbReference type="AlphaFoldDB" id="A0A512CB09"/>
<evidence type="ECO:0000256" key="2">
    <source>
        <dbReference type="SAM" id="MobiDB-lite"/>
    </source>
</evidence>
<evidence type="ECO:0000256" key="3">
    <source>
        <dbReference type="SAM" id="Phobius"/>
    </source>
</evidence>
<feature type="transmembrane region" description="Helical" evidence="3">
    <location>
        <begin position="44"/>
        <end position="64"/>
    </location>
</feature>
<evidence type="ECO:0000313" key="6">
    <source>
        <dbReference type="Proteomes" id="UP000321301"/>
    </source>
</evidence>
<evidence type="ECO:0000259" key="4">
    <source>
        <dbReference type="Pfam" id="PF09976"/>
    </source>
</evidence>
<dbReference type="Proteomes" id="UP000321301">
    <property type="component" value="Unassembled WGS sequence"/>
</dbReference>
<feature type="repeat" description="TPR" evidence="1">
    <location>
        <begin position="151"/>
        <end position="184"/>
    </location>
</feature>